<dbReference type="Gene3D" id="3.30.160.60">
    <property type="entry name" value="Classic Zinc Finger"/>
    <property type="match status" value="1"/>
</dbReference>
<dbReference type="CDD" id="cd08010">
    <property type="entry name" value="MltG_like"/>
    <property type="match status" value="1"/>
</dbReference>
<dbReference type="PANTHER" id="PTHR30518">
    <property type="entry name" value="ENDOLYTIC MUREIN TRANSGLYCOSYLASE"/>
    <property type="match status" value="1"/>
</dbReference>
<evidence type="ECO:0000256" key="2">
    <source>
        <dbReference type="ARBA" id="ARBA00022692"/>
    </source>
</evidence>
<dbReference type="FunFam" id="3.30.160.60:FF:000242">
    <property type="entry name" value="Endolytic murein transglycosylase"/>
    <property type="match status" value="1"/>
</dbReference>
<dbReference type="GO" id="GO:0071555">
    <property type="term" value="P:cell wall organization"/>
    <property type="evidence" value="ECO:0007669"/>
    <property type="project" value="UniProtKB-KW"/>
</dbReference>
<dbReference type="InterPro" id="IPR003770">
    <property type="entry name" value="MLTG-like"/>
</dbReference>
<keyword evidence="3 7" id="KW-1133">Transmembrane helix</keyword>
<gene>
    <name evidence="7" type="primary">mltG</name>
    <name evidence="8" type="ORF">A7E78_07775</name>
</gene>
<protein>
    <recommendedName>
        <fullName evidence="7">Endolytic murein transglycosylase</fullName>
        <ecNumber evidence="7">4.2.2.29</ecNumber>
    </recommendedName>
    <alternativeName>
        <fullName evidence="7">Peptidoglycan lytic transglycosylase</fullName>
    </alternativeName>
    <alternativeName>
        <fullName evidence="7">Peptidoglycan polymerization terminase</fullName>
    </alternativeName>
</protein>
<evidence type="ECO:0000256" key="6">
    <source>
        <dbReference type="ARBA" id="ARBA00023316"/>
    </source>
</evidence>
<evidence type="ECO:0000256" key="3">
    <source>
        <dbReference type="ARBA" id="ARBA00022989"/>
    </source>
</evidence>
<dbReference type="NCBIfam" id="TIGR00247">
    <property type="entry name" value="endolytic transglycosylase MltG"/>
    <property type="match status" value="1"/>
</dbReference>
<keyword evidence="6 7" id="KW-0961">Cell wall biogenesis/degradation</keyword>
<dbReference type="Pfam" id="PF02618">
    <property type="entry name" value="YceG"/>
    <property type="match status" value="1"/>
</dbReference>
<dbReference type="KEGG" id="pef:A7E78_07775"/>
<organism evidence="8 9">
    <name type="scientific">Syntrophotalea acetylenivorans</name>
    <dbReference type="NCBI Taxonomy" id="1842532"/>
    <lineage>
        <taxon>Bacteria</taxon>
        <taxon>Pseudomonadati</taxon>
        <taxon>Thermodesulfobacteriota</taxon>
        <taxon>Desulfuromonadia</taxon>
        <taxon>Desulfuromonadales</taxon>
        <taxon>Syntrophotaleaceae</taxon>
        <taxon>Syntrophotalea</taxon>
    </lineage>
</organism>
<dbReference type="Proteomes" id="UP000182517">
    <property type="component" value="Chromosome"/>
</dbReference>
<comment type="catalytic activity">
    <reaction evidence="7">
        <text>a peptidoglycan chain = a peptidoglycan chain with N-acetyl-1,6-anhydromuramyl-[peptide] at the reducing end + a peptidoglycan chain with N-acetylglucosamine at the non-reducing end.</text>
        <dbReference type="EC" id="4.2.2.29"/>
    </reaction>
</comment>
<proteinExistence type="inferred from homology"/>
<dbReference type="EC" id="4.2.2.29" evidence="7"/>
<keyword evidence="1 7" id="KW-1003">Cell membrane</keyword>
<dbReference type="Gene3D" id="3.30.1490.480">
    <property type="entry name" value="Endolytic murein transglycosylase"/>
    <property type="match status" value="1"/>
</dbReference>
<sequence length="332" mass="36748">MMKRRLFFFIFALALLPLLFCGGYYTFFLRQTVSPPTPITISIARGSSFGAVAQKLHGAGVVSNVFSFKLLARLRRDSAAIQAGDYHFTEPATPGQILDRLVAGDVQLHRLTIPEGFAIKEIAERLQHSEFQDAAAFLPLTREPALLRELGIKAASLEGYLFPETYTFDSRTNSRQLIEAMVDQCLAVLTPALLAKAKEQNLNRHQLLTLASIIQKEAGNNSEMPLISAVFHNRLQRGIALQADPTVIYGVKDFDGNLTRRHLREITPYNTYRVPGLPPGPIASPGQAALQAAANPASVNYLYFVARGDGSHKFSSTLREHNAAVRRYQLKQ</sequence>
<accession>A0A1L3GPA6</accession>
<reference evidence="8 9" key="1">
    <citation type="journal article" date="2017" name="Genome Announc.">
        <title>Complete Genome Sequences of Two Acetylene-Fermenting Pelobacter acetylenicus Strains.</title>
        <authorList>
            <person name="Sutton J.M."/>
            <person name="Baesman S.M."/>
            <person name="Fierst J.L."/>
            <person name="Poret-Peterson A.T."/>
            <person name="Oremland R.S."/>
            <person name="Dunlap D.S."/>
            <person name="Akob D.M."/>
        </authorList>
    </citation>
    <scope>NUCLEOTIDE SEQUENCE [LARGE SCALE GENOMIC DNA]</scope>
    <source>
        <strain evidence="8 9">SFB93</strain>
    </source>
</reference>
<dbReference type="STRING" id="1842532.A7E78_07775"/>
<evidence type="ECO:0000313" key="9">
    <source>
        <dbReference type="Proteomes" id="UP000182517"/>
    </source>
</evidence>
<dbReference type="AlphaFoldDB" id="A0A1L3GPA6"/>
<evidence type="ECO:0000313" key="8">
    <source>
        <dbReference type="EMBL" id="APG27743.1"/>
    </source>
</evidence>
<comment type="function">
    <text evidence="7">Functions as a peptidoglycan terminase that cleaves nascent peptidoglycan strands endolytically to terminate their elongation.</text>
</comment>
<keyword evidence="5 7" id="KW-0456">Lyase</keyword>
<keyword evidence="9" id="KW-1185">Reference proteome</keyword>
<comment type="similarity">
    <text evidence="7">Belongs to the transglycosylase MltG family.</text>
</comment>
<evidence type="ECO:0000256" key="7">
    <source>
        <dbReference type="HAMAP-Rule" id="MF_02065"/>
    </source>
</evidence>
<evidence type="ECO:0000256" key="1">
    <source>
        <dbReference type="ARBA" id="ARBA00022475"/>
    </source>
</evidence>
<dbReference type="HAMAP" id="MF_02065">
    <property type="entry name" value="MltG"/>
    <property type="match status" value="1"/>
</dbReference>
<dbReference type="GO" id="GO:0005886">
    <property type="term" value="C:plasma membrane"/>
    <property type="evidence" value="ECO:0007669"/>
    <property type="project" value="UniProtKB-UniRule"/>
</dbReference>
<name>A0A1L3GPA6_9BACT</name>
<dbReference type="EMBL" id="CP015519">
    <property type="protein sequence ID" value="APG27743.1"/>
    <property type="molecule type" value="Genomic_DNA"/>
</dbReference>
<dbReference type="GO" id="GO:0009252">
    <property type="term" value="P:peptidoglycan biosynthetic process"/>
    <property type="evidence" value="ECO:0007669"/>
    <property type="project" value="UniProtKB-UniRule"/>
</dbReference>
<evidence type="ECO:0000256" key="5">
    <source>
        <dbReference type="ARBA" id="ARBA00023239"/>
    </source>
</evidence>
<feature type="site" description="Important for catalytic activity" evidence="7">
    <location>
        <position position="217"/>
    </location>
</feature>
<dbReference type="PANTHER" id="PTHR30518:SF2">
    <property type="entry name" value="ENDOLYTIC MUREIN TRANSGLYCOSYLASE"/>
    <property type="match status" value="1"/>
</dbReference>
<keyword evidence="4 7" id="KW-0472">Membrane</keyword>
<keyword evidence="2 7" id="KW-0812">Transmembrane</keyword>
<dbReference type="GO" id="GO:0008932">
    <property type="term" value="F:lytic endotransglycosylase activity"/>
    <property type="evidence" value="ECO:0007669"/>
    <property type="project" value="UniProtKB-UniRule"/>
</dbReference>
<evidence type="ECO:0000256" key="4">
    <source>
        <dbReference type="ARBA" id="ARBA00023136"/>
    </source>
</evidence>